<organism evidence="4 5">
    <name type="scientific">Nannochloropsis gaditana</name>
    <dbReference type="NCBI Taxonomy" id="72520"/>
    <lineage>
        <taxon>Eukaryota</taxon>
        <taxon>Sar</taxon>
        <taxon>Stramenopiles</taxon>
        <taxon>Ochrophyta</taxon>
        <taxon>Eustigmatophyceae</taxon>
        <taxon>Eustigmatales</taxon>
        <taxon>Monodopsidaceae</taxon>
        <taxon>Nannochloropsis</taxon>
    </lineage>
</organism>
<evidence type="ECO:0000313" key="4">
    <source>
        <dbReference type="EMBL" id="EWM26148.1"/>
    </source>
</evidence>
<dbReference type="InterPro" id="IPR056993">
    <property type="entry name" value="TRIP4_3rd_dom"/>
</dbReference>
<feature type="region of interest" description="Disordered" evidence="1">
    <location>
        <begin position="471"/>
        <end position="523"/>
    </location>
</feature>
<dbReference type="Proteomes" id="UP000019335">
    <property type="component" value="Chromosome 9"/>
</dbReference>
<protein>
    <submittedName>
        <fullName evidence="4">Activating signal cointegrator 1</fullName>
    </submittedName>
</protein>
<dbReference type="EMBL" id="AZIL01000703">
    <property type="protein sequence ID" value="EWM26148.1"/>
    <property type="molecule type" value="Genomic_DNA"/>
</dbReference>
<evidence type="ECO:0000259" key="3">
    <source>
        <dbReference type="Pfam" id="PF23134"/>
    </source>
</evidence>
<dbReference type="GO" id="GO:0180022">
    <property type="term" value="C:RQC-trigger complex"/>
    <property type="evidence" value="ECO:0007669"/>
    <property type="project" value="InterPro"/>
</dbReference>
<dbReference type="GO" id="GO:0045893">
    <property type="term" value="P:positive regulation of DNA-templated transcription"/>
    <property type="evidence" value="ECO:0007669"/>
    <property type="project" value="TreeGrafter"/>
</dbReference>
<dbReference type="EMBL" id="AZIL01000703">
    <property type="protein sequence ID" value="EWM26149.1"/>
    <property type="molecule type" value="Genomic_DNA"/>
</dbReference>
<feature type="region of interest" description="Disordered" evidence="1">
    <location>
        <begin position="358"/>
        <end position="380"/>
    </location>
</feature>
<feature type="region of interest" description="Disordered" evidence="1">
    <location>
        <begin position="150"/>
        <end position="207"/>
    </location>
</feature>
<dbReference type="Pfam" id="PF23134">
    <property type="entry name" value="TRIP4_3rd"/>
    <property type="match status" value="1"/>
</dbReference>
<dbReference type="InterPro" id="IPR009349">
    <property type="entry name" value="TRIP4/RQT4_C2HC5_Znf"/>
</dbReference>
<dbReference type="GO" id="GO:0008270">
    <property type="term" value="F:zinc ion binding"/>
    <property type="evidence" value="ECO:0007669"/>
    <property type="project" value="InterPro"/>
</dbReference>
<proteinExistence type="predicted"/>
<feature type="compositionally biased region" description="Basic and acidic residues" evidence="1">
    <location>
        <begin position="477"/>
        <end position="496"/>
    </location>
</feature>
<dbReference type="Pfam" id="PF06221">
    <property type="entry name" value="zf-C2HC5"/>
    <property type="match status" value="1"/>
</dbReference>
<dbReference type="InterPro" id="IPR039128">
    <property type="entry name" value="TRIP4-like"/>
</dbReference>
<comment type="caution">
    <text evidence="4">The sequence shown here is derived from an EMBL/GenBank/DDBJ whole genome shotgun (WGS) entry which is preliminary data.</text>
</comment>
<sequence length="523" mass="57666">MAGVGKIEAWVRENVARLLCMDVNDSEELAACVLAMPCATDKEEREIKQLIKEFLGSSAEVETFSTEVVQRRRRPGEGVPVTERADEAKGGTQAGSDIDRGGKSGKRQNAKEERGEMMKPPGKAVRDTTAQEEAEDDFWGTLSSTSLHRSDAASACGGRQDNSTSGKRQGRMEDKAKSQSRESERVRKGKNQGGGGRAVPAASGGGRDVVCRQPLTASPTDDFAYQPSIMARPAPFPCRCMGTCHTPLGNCLRCGKVICSKEGWTICSFCKTDLTNPANGYRSRPPILLRSLAARGKLAVENESKEVREDVKDGSERADEMRDRLLVFDLSMAERTKVYDDQADYFPGTSGNMAWMDEKECEEEERREEERREKASGRRGPMELSIDLAGRRVFLQDSGIDTGKEESDAGRIGTNEAAEEVARLAWELSTSGTLEGNYDREGARKGKSGVSRLSGRAREVFEGLHAHFGRIKSSNYAKEREKRQGHPEGEDAEPKAETFSSRSRVQTTSDRLHDDEEMEIEDL</sequence>
<feature type="region of interest" description="Disordered" evidence="1">
    <location>
        <begin position="67"/>
        <end position="134"/>
    </location>
</feature>
<evidence type="ECO:0000313" key="5">
    <source>
        <dbReference type="Proteomes" id="UP000019335"/>
    </source>
</evidence>
<feature type="compositionally biased region" description="Polar residues" evidence="1">
    <location>
        <begin position="498"/>
        <end position="509"/>
    </location>
</feature>
<gene>
    <name evidence="4" type="ORF">Naga_100014g83</name>
</gene>
<name>W7TRL0_9STRA</name>
<dbReference type="AlphaFoldDB" id="W7TRL0"/>
<evidence type="ECO:0000259" key="2">
    <source>
        <dbReference type="Pfam" id="PF06221"/>
    </source>
</evidence>
<reference evidence="4 5" key="1">
    <citation type="journal article" date="2014" name="Mol. Plant">
        <title>Chromosome Scale Genome Assembly and Transcriptome Profiling of Nannochloropsis gaditana in Nitrogen Depletion.</title>
        <authorList>
            <person name="Corteggiani Carpinelli E."/>
            <person name="Telatin A."/>
            <person name="Vitulo N."/>
            <person name="Forcato C."/>
            <person name="D'Angelo M."/>
            <person name="Schiavon R."/>
            <person name="Vezzi A."/>
            <person name="Giacometti G.M."/>
            <person name="Morosinotto T."/>
            <person name="Valle G."/>
        </authorList>
    </citation>
    <scope>NUCLEOTIDE SEQUENCE [LARGE SCALE GENOMIC DNA]</scope>
    <source>
        <strain evidence="4 5">B-31</strain>
    </source>
</reference>
<dbReference type="PANTHER" id="PTHR12963:SF4">
    <property type="entry name" value="ACTIVATING SIGNAL COINTEGRATOR 1"/>
    <property type="match status" value="1"/>
</dbReference>
<dbReference type="OrthoDB" id="338816at2759"/>
<keyword evidence="5" id="KW-1185">Reference proteome</keyword>
<accession>W7TRL0</accession>
<dbReference type="PANTHER" id="PTHR12963">
    <property type="entry name" value="THYROID RECEPTOR INTERACTING PROTEIN RELATED"/>
    <property type="match status" value="1"/>
</dbReference>
<dbReference type="GO" id="GO:0005634">
    <property type="term" value="C:nucleus"/>
    <property type="evidence" value="ECO:0007669"/>
    <property type="project" value="InterPro"/>
</dbReference>
<dbReference type="GO" id="GO:0072344">
    <property type="term" value="P:rescue of stalled ribosome"/>
    <property type="evidence" value="ECO:0007669"/>
    <property type="project" value="InterPro"/>
</dbReference>
<feature type="domain" description="TRIP4/RQT4 C2HC5-type zinc finger" evidence="2">
    <location>
        <begin position="237"/>
        <end position="278"/>
    </location>
</feature>
<feature type="compositionally biased region" description="Basic and acidic residues" evidence="1">
    <location>
        <begin position="170"/>
        <end position="186"/>
    </location>
</feature>
<feature type="domain" description="Activating signal cointegrator 1 third" evidence="3">
    <location>
        <begin position="341"/>
        <end position="394"/>
    </location>
</feature>
<evidence type="ECO:0000256" key="1">
    <source>
        <dbReference type="SAM" id="MobiDB-lite"/>
    </source>
</evidence>
<feature type="compositionally biased region" description="Gly residues" evidence="1">
    <location>
        <begin position="191"/>
        <end position="207"/>
    </location>
</feature>